<protein>
    <submittedName>
        <fullName evidence="2">Uncharacterized protein</fullName>
    </submittedName>
</protein>
<dbReference type="GeneID" id="4323050"/>
<dbReference type="AlphaFoldDB" id="Q0CFF2"/>
<evidence type="ECO:0000256" key="1">
    <source>
        <dbReference type="SAM" id="MobiDB-lite"/>
    </source>
</evidence>
<name>Q0CFF2_ASPTN</name>
<feature type="compositionally biased region" description="Low complexity" evidence="1">
    <location>
        <begin position="161"/>
        <end position="175"/>
    </location>
</feature>
<gene>
    <name evidence="2" type="ORF">ATEG_07582</name>
</gene>
<reference evidence="3" key="1">
    <citation type="submission" date="2005-09" db="EMBL/GenBank/DDBJ databases">
        <title>Annotation of the Aspergillus terreus NIH2624 genome.</title>
        <authorList>
            <person name="Birren B.W."/>
            <person name="Lander E.S."/>
            <person name="Galagan J.E."/>
            <person name="Nusbaum C."/>
            <person name="Devon K."/>
            <person name="Henn M."/>
            <person name="Ma L.-J."/>
            <person name="Jaffe D.B."/>
            <person name="Butler J."/>
            <person name="Alvarez P."/>
            <person name="Gnerre S."/>
            <person name="Grabherr M."/>
            <person name="Kleber M."/>
            <person name="Mauceli E.W."/>
            <person name="Brockman W."/>
            <person name="Rounsley S."/>
            <person name="Young S.K."/>
            <person name="LaButti K."/>
            <person name="Pushparaj V."/>
            <person name="DeCaprio D."/>
            <person name="Crawford M."/>
            <person name="Koehrsen M."/>
            <person name="Engels R."/>
            <person name="Montgomery P."/>
            <person name="Pearson M."/>
            <person name="Howarth C."/>
            <person name="Larson L."/>
            <person name="Luoma S."/>
            <person name="White J."/>
            <person name="Alvarado L."/>
            <person name="Kodira C.D."/>
            <person name="Zeng Q."/>
            <person name="Oleary S."/>
            <person name="Yandava C."/>
            <person name="Denning D.W."/>
            <person name="Nierman W.C."/>
            <person name="Milne T."/>
            <person name="Madden K."/>
        </authorList>
    </citation>
    <scope>NUCLEOTIDE SEQUENCE [LARGE SCALE GENOMIC DNA]</scope>
    <source>
        <strain evidence="3">NIH 2624 / FGSC A1156</strain>
    </source>
</reference>
<feature type="region of interest" description="Disordered" evidence="1">
    <location>
        <begin position="134"/>
        <end position="175"/>
    </location>
</feature>
<dbReference type="OMA" id="QRRHVKI"/>
<dbReference type="Proteomes" id="UP000007963">
    <property type="component" value="Unassembled WGS sequence"/>
</dbReference>
<dbReference type="OrthoDB" id="4297596at2759"/>
<dbReference type="VEuPathDB" id="FungiDB:ATEG_07582"/>
<evidence type="ECO:0000313" key="2">
    <source>
        <dbReference type="EMBL" id="EAU31844.1"/>
    </source>
</evidence>
<evidence type="ECO:0000313" key="3">
    <source>
        <dbReference type="Proteomes" id="UP000007963"/>
    </source>
</evidence>
<dbReference type="HOGENOM" id="CLU_131039_0_0_1"/>
<accession>Q0CFF2</accession>
<proteinExistence type="predicted"/>
<dbReference type="eggNOG" id="ENOG502TE6Z">
    <property type="taxonomic scope" value="Eukaryota"/>
</dbReference>
<sequence>MDDEPTRVIVYTCVTDIPGDPQRRHNTLGQALCKQVFGREFHAELRPSSYDHVHIPADFDSDQPLKRWFIFDLNVKDQITVEAVSQIPHAVYLASCQSGELIFIPRDVWAEKAKSRAKSYTWGGKMEQKMVDEMRERLAEDCPSPSQGDSGGVIPLHAGHSSSSLSSCQSQTSTR</sequence>
<organism evidence="2 3">
    <name type="scientific">Aspergillus terreus (strain NIH 2624 / FGSC A1156)</name>
    <dbReference type="NCBI Taxonomy" id="341663"/>
    <lineage>
        <taxon>Eukaryota</taxon>
        <taxon>Fungi</taxon>
        <taxon>Dikarya</taxon>
        <taxon>Ascomycota</taxon>
        <taxon>Pezizomycotina</taxon>
        <taxon>Eurotiomycetes</taxon>
        <taxon>Eurotiomycetidae</taxon>
        <taxon>Eurotiales</taxon>
        <taxon>Aspergillaceae</taxon>
        <taxon>Aspergillus</taxon>
        <taxon>Aspergillus subgen. Circumdati</taxon>
    </lineage>
</organism>
<dbReference type="EMBL" id="CH476604">
    <property type="protein sequence ID" value="EAU31844.1"/>
    <property type="molecule type" value="Genomic_DNA"/>
</dbReference>
<dbReference type="RefSeq" id="XP_001216203.1">
    <property type="nucleotide sequence ID" value="XM_001216203.1"/>
</dbReference>